<dbReference type="AlphaFoldDB" id="A0A183AID7"/>
<name>A0A183AID7_9TREM</name>
<evidence type="ECO:0000313" key="2">
    <source>
        <dbReference type="EMBL" id="VDP79155.1"/>
    </source>
</evidence>
<feature type="domain" description="Reverse transcriptase" evidence="1">
    <location>
        <begin position="1"/>
        <end position="206"/>
    </location>
</feature>
<protein>
    <submittedName>
        <fullName evidence="4">Reverse transcriptase domain-containing protein</fullName>
    </submittedName>
</protein>
<organism evidence="4">
    <name type="scientific">Echinostoma caproni</name>
    <dbReference type="NCBI Taxonomy" id="27848"/>
    <lineage>
        <taxon>Eukaryota</taxon>
        <taxon>Metazoa</taxon>
        <taxon>Spiralia</taxon>
        <taxon>Lophotrochozoa</taxon>
        <taxon>Platyhelminthes</taxon>
        <taxon>Trematoda</taxon>
        <taxon>Digenea</taxon>
        <taxon>Plagiorchiida</taxon>
        <taxon>Echinostomata</taxon>
        <taxon>Echinostomatoidea</taxon>
        <taxon>Echinostomatidae</taxon>
        <taxon>Echinostoma</taxon>
    </lineage>
</organism>
<proteinExistence type="predicted"/>
<accession>A0A183AID7</accession>
<dbReference type="InterPro" id="IPR000477">
    <property type="entry name" value="RT_dom"/>
</dbReference>
<evidence type="ECO:0000313" key="4">
    <source>
        <dbReference type="WBParaSite" id="ECPE_0000673501-mRNA-1"/>
    </source>
</evidence>
<dbReference type="PANTHER" id="PTHR21301:SF10">
    <property type="entry name" value="REVERSE TRANSCRIPTASE DOMAIN-CONTAINING PROTEIN"/>
    <property type="match status" value="1"/>
</dbReference>
<dbReference type="WBParaSite" id="ECPE_0000673501-mRNA-1">
    <property type="protein sequence ID" value="ECPE_0000673501-mRNA-1"/>
    <property type="gene ID" value="ECPE_0000673501"/>
</dbReference>
<evidence type="ECO:0000259" key="1">
    <source>
        <dbReference type="PROSITE" id="PS50878"/>
    </source>
</evidence>
<keyword evidence="3" id="KW-1185">Reference proteome</keyword>
<dbReference type="EMBL" id="UZAN01043748">
    <property type="protein sequence ID" value="VDP79155.1"/>
    <property type="molecule type" value="Genomic_DNA"/>
</dbReference>
<reference evidence="2 3" key="2">
    <citation type="submission" date="2018-11" db="EMBL/GenBank/DDBJ databases">
        <authorList>
            <consortium name="Pathogen Informatics"/>
        </authorList>
    </citation>
    <scope>NUCLEOTIDE SEQUENCE [LARGE SCALE GENOMIC DNA]</scope>
    <source>
        <strain evidence="2 3">Egypt</strain>
    </source>
</reference>
<dbReference type="Proteomes" id="UP000272942">
    <property type="component" value="Unassembled WGS sequence"/>
</dbReference>
<reference evidence="4" key="1">
    <citation type="submission" date="2016-06" db="UniProtKB">
        <authorList>
            <consortium name="WormBaseParasite"/>
        </authorList>
    </citation>
    <scope>IDENTIFICATION</scope>
</reference>
<evidence type="ECO:0000313" key="3">
    <source>
        <dbReference type="Proteomes" id="UP000272942"/>
    </source>
</evidence>
<sequence>MNGEKHKTKLTEEQITSSLKNLRDQNLISKSIYEKLRPTGTSIPRVYGLPKVHKRDTPLGSILDMSASPYHHAARWLAESLEPVRRNTAHHSLKDIFEFVDFVKEQNTNDLTMGSLDVTSLLTNIPILECIEYLCDNITTNDLNIGIPVINLTELLLRCTFNVQFLFDGLFYRQTDGIAMGSPFGPLLADVFIAKLENQELRDTIM</sequence>
<gene>
    <name evidence="2" type="ORF">ECPE_LOCUS6722</name>
</gene>
<dbReference type="PANTHER" id="PTHR21301">
    <property type="entry name" value="REVERSE TRANSCRIPTASE"/>
    <property type="match status" value="1"/>
</dbReference>
<dbReference type="PROSITE" id="PS50878">
    <property type="entry name" value="RT_POL"/>
    <property type="match status" value="1"/>
</dbReference>
<dbReference type="OrthoDB" id="6782675at2759"/>